<dbReference type="AlphaFoldDB" id="A0A2P2KKG1"/>
<protein>
    <submittedName>
        <fullName evidence="1">Retrovirus-related Pol polyprotein from transposon TNT 1-94</fullName>
    </submittedName>
</protein>
<evidence type="ECO:0000313" key="1">
    <source>
        <dbReference type="EMBL" id="MBX06188.1"/>
    </source>
</evidence>
<dbReference type="EMBL" id="GGEC01025704">
    <property type="protein sequence ID" value="MBX06188.1"/>
    <property type="molecule type" value="Transcribed_RNA"/>
</dbReference>
<organism evidence="1">
    <name type="scientific">Rhizophora mucronata</name>
    <name type="common">Asiatic mangrove</name>
    <dbReference type="NCBI Taxonomy" id="61149"/>
    <lineage>
        <taxon>Eukaryota</taxon>
        <taxon>Viridiplantae</taxon>
        <taxon>Streptophyta</taxon>
        <taxon>Embryophyta</taxon>
        <taxon>Tracheophyta</taxon>
        <taxon>Spermatophyta</taxon>
        <taxon>Magnoliopsida</taxon>
        <taxon>eudicotyledons</taxon>
        <taxon>Gunneridae</taxon>
        <taxon>Pentapetalae</taxon>
        <taxon>rosids</taxon>
        <taxon>fabids</taxon>
        <taxon>Malpighiales</taxon>
        <taxon>Rhizophoraceae</taxon>
        <taxon>Rhizophora</taxon>
    </lineage>
</organism>
<proteinExistence type="predicted"/>
<sequence length="127" mass="14213">MMFARKVPSSFWGKAILTASYLINQLPFKSSQVRTTLSVMLEMFLQIHLLHLFSPKPLVALLLFTIMILLEVNLTLKLLNACLLVPLPLKKGTNVIVHLLKGSLCHVTYISLNINPSFSMSPFMGSN</sequence>
<reference evidence="1" key="1">
    <citation type="submission" date="2018-02" db="EMBL/GenBank/DDBJ databases">
        <title>Rhizophora mucronata_Transcriptome.</title>
        <authorList>
            <person name="Meera S.P."/>
            <person name="Sreeshan A."/>
            <person name="Augustine A."/>
        </authorList>
    </citation>
    <scope>NUCLEOTIDE SEQUENCE</scope>
    <source>
        <tissue evidence="1">Leaf</tissue>
    </source>
</reference>
<accession>A0A2P2KKG1</accession>
<dbReference type="EMBL" id="GGEC01025703">
    <property type="protein sequence ID" value="MBX06187.1"/>
    <property type="molecule type" value="Transcribed_RNA"/>
</dbReference>
<name>A0A2P2KKG1_RHIMU</name>